<accession>A0ABY5Z624</accession>
<name>A0ABY5Z624_9ACTN</name>
<reference evidence="1" key="1">
    <citation type="submission" date="2021-04" db="EMBL/GenBank/DDBJ databases">
        <title>Biosynthetic gene clusters of Dactylosporangioum roseum.</title>
        <authorList>
            <person name="Hartkoorn R.C."/>
            <person name="Beaudoing E."/>
            <person name="Hot D."/>
            <person name="Moureu S."/>
        </authorList>
    </citation>
    <scope>NUCLEOTIDE SEQUENCE</scope>
    <source>
        <strain evidence="1">NRRL B-16295</strain>
    </source>
</reference>
<gene>
    <name evidence="1" type="ORF">Drose_04215</name>
</gene>
<evidence type="ECO:0000313" key="1">
    <source>
        <dbReference type="EMBL" id="UWZ37494.1"/>
    </source>
</evidence>
<dbReference type="EMBL" id="CP073721">
    <property type="protein sequence ID" value="UWZ37494.1"/>
    <property type="molecule type" value="Genomic_DNA"/>
</dbReference>
<organism evidence="1 2">
    <name type="scientific">Dactylosporangium roseum</name>
    <dbReference type="NCBI Taxonomy" id="47989"/>
    <lineage>
        <taxon>Bacteria</taxon>
        <taxon>Bacillati</taxon>
        <taxon>Actinomycetota</taxon>
        <taxon>Actinomycetes</taxon>
        <taxon>Micromonosporales</taxon>
        <taxon>Micromonosporaceae</taxon>
        <taxon>Dactylosporangium</taxon>
    </lineage>
</organism>
<keyword evidence="2" id="KW-1185">Reference proteome</keyword>
<dbReference type="InterPro" id="IPR048813">
    <property type="entry name" value="GP7-like"/>
</dbReference>
<sequence length="334" mass="35600">MPITLAQAAINTQNDIDFAVIDNLRRTSWLMDQIVFDDTVSPGTGGGTMTYGYTRLTAAATAGFRALNTEYTPGQAKRDRFTVDLKPLGGAFTLDRVLANLGPAQTNELNFQLQQLLISIKIRFQQEVILGDTAVDANGFDGLSKSLTGTSTEQTTSTDWTPATVNTQLLAQQELDKLDELLSRIVPSTVGGGDVGAPGALPTGVKAILGNTKSIFQLKRLARWASMATSEMDSMGRKIDMYGDWVLVNIGDRQDGSGPIIPINGSGQTDLYAVTFGLDSFHGASLGGAPLLRTAMPDFTKAGAVQSGDVEMGPVAMCLRNTKSAAVFRTIKVQ</sequence>
<dbReference type="Proteomes" id="UP001058271">
    <property type="component" value="Chromosome"/>
</dbReference>
<dbReference type="NCBIfam" id="NF045672">
    <property type="entry name" value="MCP_gp7_epsi_15"/>
    <property type="match status" value="1"/>
</dbReference>
<dbReference type="RefSeq" id="WP_260726851.1">
    <property type="nucleotide sequence ID" value="NZ_BAAABS010000070.1"/>
</dbReference>
<evidence type="ECO:0000313" key="2">
    <source>
        <dbReference type="Proteomes" id="UP001058271"/>
    </source>
</evidence>
<proteinExistence type="predicted"/>
<protein>
    <submittedName>
        <fullName evidence="1">Phage major capsid protein</fullName>
    </submittedName>
</protein>